<reference evidence="1 2" key="1">
    <citation type="journal article" date="2019" name="PLoS Biol.">
        <title>Sex chromosomes control vertical transmission of feminizing Wolbachia symbionts in an isopod.</title>
        <authorList>
            <person name="Becking T."/>
            <person name="Chebbi M.A."/>
            <person name="Giraud I."/>
            <person name="Moumen B."/>
            <person name="Laverre T."/>
            <person name="Caubet Y."/>
            <person name="Peccoud J."/>
            <person name="Gilbert C."/>
            <person name="Cordaux R."/>
        </authorList>
    </citation>
    <scope>NUCLEOTIDE SEQUENCE [LARGE SCALE GENOMIC DNA]</scope>
    <source>
        <strain evidence="1">ANa2</strain>
        <tissue evidence="1">Whole body excluding digestive tract and cuticle</tissue>
    </source>
</reference>
<accession>A0A5N5T654</accession>
<comment type="caution">
    <text evidence="1">The sequence shown here is derived from an EMBL/GenBank/DDBJ whole genome shotgun (WGS) entry which is preliminary data.</text>
</comment>
<protein>
    <submittedName>
        <fullName evidence="1">Uncharacterized protein</fullName>
    </submittedName>
</protein>
<name>A0A5N5T654_9CRUS</name>
<dbReference type="Proteomes" id="UP000326759">
    <property type="component" value="Unassembled WGS sequence"/>
</dbReference>
<proteinExistence type="predicted"/>
<gene>
    <name evidence="1" type="ORF">Anas_12034</name>
</gene>
<sequence length="136" mass="15830">MFTCMIFKIFKSSNITHKLYYSNIDHRIWFHTIGRIREMVLEIRQHPIERCKRRYIITTIVFICGLGSSLEKHGCRAGGFLPVPTVDPASGFRLPTSGSRFHPKEQMGFLNHTSYATTDWCKNKQGHLYCCNDIYP</sequence>
<evidence type="ECO:0000313" key="2">
    <source>
        <dbReference type="Proteomes" id="UP000326759"/>
    </source>
</evidence>
<keyword evidence="2" id="KW-1185">Reference proteome</keyword>
<evidence type="ECO:0000313" key="1">
    <source>
        <dbReference type="EMBL" id="KAB7501629.1"/>
    </source>
</evidence>
<organism evidence="1 2">
    <name type="scientific">Armadillidium nasatum</name>
    <dbReference type="NCBI Taxonomy" id="96803"/>
    <lineage>
        <taxon>Eukaryota</taxon>
        <taxon>Metazoa</taxon>
        <taxon>Ecdysozoa</taxon>
        <taxon>Arthropoda</taxon>
        <taxon>Crustacea</taxon>
        <taxon>Multicrustacea</taxon>
        <taxon>Malacostraca</taxon>
        <taxon>Eumalacostraca</taxon>
        <taxon>Peracarida</taxon>
        <taxon>Isopoda</taxon>
        <taxon>Oniscidea</taxon>
        <taxon>Crinocheta</taxon>
        <taxon>Armadillidiidae</taxon>
        <taxon>Armadillidium</taxon>
    </lineage>
</organism>
<dbReference type="EMBL" id="SEYY01010036">
    <property type="protein sequence ID" value="KAB7501629.1"/>
    <property type="molecule type" value="Genomic_DNA"/>
</dbReference>
<dbReference type="AlphaFoldDB" id="A0A5N5T654"/>